<gene>
    <name evidence="1" type="ORF">HHL28_04020</name>
</gene>
<keyword evidence="2" id="KW-1185">Reference proteome</keyword>
<evidence type="ECO:0000313" key="2">
    <source>
        <dbReference type="Proteomes" id="UP000501891"/>
    </source>
</evidence>
<proteinExistence type="predicted"/>
<organism evidence="1 2">
    <name type="scientific">Aerophototrophica crusticola</name>
    <dbReference type="NCBI Taxonomy" id="1709002"/>
    <lineage>
        <taxon>Bacteria</taxon>
        <taxon>Pseudomonadati</taxon>
        <taxon>Pseudomonadota</taxon>
        <taxon>Alphaproteobacteria</taxon>
        <taxon>Rhodospirillales</taxon>
        <taxon>Rhodospirillaceae</taxon>
        <taxon>Aerophototrophica</taxon>
    </lineage>
</organism>
<dbReference type="KEGG" id="acru:HHL28_04020"/>
<dbReference type="EMBL" id="CP051775">
    <property type="protein sequence ID" value="QJE72374.1"/>
    <property type="molecule type" value="Genomic_DNA"/>
</dbReference>
<dbReference type="AlphaFoldDB" id="A0A858R4Q9"/>
<sequence length="62" mass="6670">MSYDRILSAVEDLDAALSLLERVSHLSRLPSRRALDEAAAQMAEAARLIQAANSGMDLRASA</sequence>
<reference evidence="1" key="1">
    <citation type="submission" date="2020-04" db="EMBL/GenBank/DDBJ databases">
        <title>A desert anoxygenic phototrophic bacterium fixes CO2 using RubisCO under aerobic conditions.</title>
        <authorList>
            <person name="Tang K."/>
        </authorList>
    </citation>
    <scope>NUCLEOTIDE SEQUENCE [LARGE SCALE GENOMIC DNA]</scope>
    <source>
        <strain evidence="1">MIMtkB3</strain>
    </source>
</reference>
<evidence type="ECO:0000313" key="1">
    <source>
        <dbReference type="EMBL" id="QJE72374.1"/>
    </source>
</evidence>
<protein>
    <submittedName>
        <fullName evidence="1">Uncharacterized protein</fullName>
    </submittedName>
</protein>
<name>A0A858R4Q9_9PROT</name>
<dbReference type="Proteomes" id="UP000501891">
    <property type="component" value="Chromosome"/>
</dbReference>
<accession>A0A858R4Q9</accession>